<sequence>MCNRTPGEIFDMISILGECLQSYRVAARLYRERFPDCLHLNRLTIRDSALRARQGNMQR</sequence>
<gene>
    <name evidence="1" type="ORF">WH47_04062</name>
</gene>
<evidence type="ECO:0008006" key="3">
    <source>
        <dbReference type="Google" id="ProtNLM"/>
    </source>
</evidence>
<dbReference type="Proteomes" id="UP000053825">
    <property type="component" value="Unassembled WGS sequence"/>
</dbReference>
<name>A0A0L7QUP9_9HYME</name>
<keyword evidence="2" id="KW-1185">Reference proteome</keyword>
<organism evidence="1 2">
    <name type="scientific">Habropoda laboriosa</name>
    <dbReference type="NCBI Taxonomy" id="597456"/>
    <lineage>
        <taxon>Eukaryota</taxon>
        <taxon>Metazoa</taxon>
        <taxon>Ecdysozoa</taxon>
        <taxon>Arthropoda</taxon>
        <taxon>Hexapoda</taxon>
        <taxon>Insecta</taxon>
        <taxon>Pterygota</taxon>
        <taxon>Neoptera</taxon>
        <taxon>Endopterygota</taxon>
        <taxon>Hymenoptera</taxon>
        <taxon>Apocrita</taxon>
        <taxon>Aculeata</taxon>
        <taxon>Apoidea</taxon>
        <taxon>Anthophila</taxon>
        <taxon>Apidae</taxon>
        <taxon>Habropoda</taxon>
    </lineage>
</organism>
<protein>
    <recommendedName>
        <fullName evidence="3">DUF4817 domain-containing protein</fullName>
    </recommendedName>
</protein>
<reference evidence="1 2" key="1">
    <citation type="submission" date="2015-07" db="EMBL/GenBank/DDBJ databases">
        <title>The genome of Habropoda laboriosa.</title>
        <authorList>
            <person name="Pan H."/>
            <person name="Kapheim K."/>
        </authorList>
    </citation>
    <scope>NUCLEOTIDE SEQUENCE [LARGE SCALE GENOMIC DNA]</scope>
    <source>
        <strain evidence="1">0110345459</strain>
    </source>
</reference>
<dbReference type="AlphaFoldDB" id="A0A0L7QUP9"/>
<dbReference type="EMBL" id="KQ414735">
    <property type="protein sequence ID" value="KOC62304.1"/>
    <property type="molecule type" value="Genomic_DNA"/>
</dbReference>
<evidence type="ECO:0000313" key="1">
    <source>
        <dbReference type="EMBL" id="KOC62304.1"/>
    </source>
</evidence>
<proteinExistence type="predicted"/>
<accession>A0A0L7QUP9</accession>
<evidence type="ECO:0000313" key="2">
    <source>
        <dbReference type="Proteomes" id="UP000053825"/>
    </source>
</evidence>